<protein>
    <submittedName>
        <fullName evidence="1">Uncharacterized protein</fullName>
    </submittedName>
</protein>
<evidence type="ECO:0000313" key="2">
    <source>
        <dbReference type="Proteomes" id="UP000054843"/>
    </source>
</evidence>
<dbReference type="Proteomes" id="UP000054843">
    <property type="component" value="Unassembled WGS sequence"/>
</dbReference>
<dbReference type="AlphaFoldDB" id="A0A0V1NAQ7"/>
<gene>
    <name evidence="1" type="ORF">T10_12170</name>
</gene>
<proteinExistence type="predicted"/>
<sequence>MKNKRKGHINFYLNFEYNDVRTEFKEALLLIQAPLHLRENFLALKNATKYIFGVNRKSQFYNVDYNFCMLKKQI</sequence>
<name>A0A0V1NAQ7_9BILA</name>
<reference evidence="1 2" key="1">
    <citation type="submission" date="2015-01" db="EMBL/GenBank/DDBJ databases">
        <title>Evolution of Trichinella species and genotypes.</title>
        <authorList>
            <person name="Korhonen P.K."/>
            <person name="Edoardo P."/>
            <person name="Giuseppe L.R."/>
            <person name="Gasser R.B."/>
        </authorList>
    </citation>
    <scope>NUCLEOTIDE SEQUENCE [LARGE SCALE GENOMIC DNA]</scope>
    <source>
        <strain evidence="1">ISS1980</strain>
    </source>
</reference>
<evidence type="ECO:0000313" key="1">
    <source>
        <dbReference type="EMBL" id="KRZ80734.1"/>
    </source>
</evidence>
<comment type="caution">
    <text evidence="1">The sequence shown here is derived from an EMBL/GenBank/DDBJ whole genome shotgun (WGS) entry which is preliminary data.</text>
</comment>
<dbReference type="EMBL" id="JYDO01000001">
    <property type="protein sequence ID" value="KRZ80734.1"/>
    <property type="molecule type" value="Genomic_DNA"/>
</dbReference>
<organism evidence="1 2">
    <name type="scientific">Trichinella papuae</name>
    <dbReference type="NCBI Taxonomy" id="268474"/>
    <lineage>
        <taxon>Eukaryota</taxon>
        <taxon>Metazoa</taxon>
        <taxon>Ecdysozoa</taxon>
        <taxon>Nematoda</taxon>
        <taxon>Enoplea</taxon>
        <taxon>Dorylaimia</taxon>
        <taxon>Trichinellida</taxon>
        <taxon>Trichinellidae</taxon>
        <taxon>Trichinella</taxon>
    </lineage>
</organism>
<keyword evidence="2" id="KW-1185">Reference proteome</keyword>
<accession>A0A0V1NAQ7</accession>